<evidence type="ECO:0000256" key="1">
    <source>
        <dbReference type="ARBA" id="ARBA00002734"/>
    </source>
</evidence>
<evidence type="ECO:0000259" key="20">
    <source>
        <dbReference type="Pfam" id="PF08245"/>
    </source>
</evidence>
<comment type="similarity">
    <text evidence="4 17">Belongs to the MurCDEF family.</text>
</comment>
<comment type="caution">
    <text evidence="21">The sequence shown here is derived from an EMBL/GenBank/DDBJ whole genome shotgun (WGS) entry which is preliminary data.</text>
</comment>
<evidence type="ECO:0000313" key="22">
    <source>
        <dbReference type="Proteomes" id="UP001631949"/>
    </source>
</evidence>
<dbReference type="SUPFAM" id="SSF53244">
    <property type="entry name" value="MurD-like peptide ligases, peptide-binding domain"/>
    <property type="match status" value="1"/>
</dbReference>
<evidence type="ECO:0000256" key="4">
    <source>
        <dbReference type="ARBA" id="ARBA00010416"/>
    </source>
</evidence>
<dbReference type="Gene3D" id="3.90.190.20">
    <property type="entry name" value="Mur ligase, C-terminal domain"/>
    <property type="match status" value="1"/>
</dbReference>
<dbReference type="SUPFAM" id="SSF51984">
    <property type="entry name" value="MurCD N-terminal domain"/>
    <property type="match status" value="1"/>
</dbReference>
<comment type="subcellular location">
    <subcellularLocation>
        <location evidence="2 17 18">Cytoplasm</location>
    </subcellularLocation>
</comment>
<feature type="domain" description="Mur ligase C-terminal" evidence="19">
    <location>
        <begin position="310"/>
        <end position="424"/>
    </location>
</feature>
<evidence type="ECO:0000256" key="9">
    <source>
        <dbReference type="ARBA" id="ARBA00022741"/>
    </source>
</evidence>
<feature type="domain" description="Mur ligase central" evidence="20">
    <location>
        <begin position="108"/>
        <end position="286"/>
    </location>
</feature>
<evidence type="ECO:0000256" key="2">
    <source>
        <dbReference type="ARBA" id="ARBA00004496"/>
    </source>
</evidence>
<name>A0ABW9H103_9FIRM</name>
<dbReference type="RefSeq" id="WP_408977826.1">
    <property type="nucleotide sequence ID" value="NZ_JBJUVG010000011.1"/>
</dbReference>
<keyword evidence="17 18" id="KW-0132">Cell division</keyword>
<evidence type="ECO:0000256" key="11">
    <source>
        <dbReference type="ARBA" id="ARBA00022960"/>
    </source>
</evidence>
<evidence type="ECO:0000256" key="12">
    <source>
        <dbReference type="ARBA" id="ARBA00022984"/>
    </source>
</evidence>
<reference evidence="21 22" key="1">
    <citation type="journal article" date="2016" name="Int. J. Syst. Evol. Microbiol.">
        <title>Peptococcus simiae sp. nov., isolated from rhesus macaque faeces and emended description of the genus Peptococcus.</title>
        <authorList>
            <person name="Shkoporov A.N."/>
            <person name="Efimov B.A."/>
            <person name="Kondova I."/>
            <person name="Ouwerling B."/>
            <person name="Chaplin A.V."/>
            <person name="Shcherbakova V.A."/>
            <person name="Langermans J.A.M."/>
        </authorList>
    </citation>
    <scope>NUCLEOTIDE SEQUENCE [LARGE SCALE GENOMIC DNA]</scope>
    <source>
        <strain evidence="21 22">M108</strain>
    </source>
</reference>
<keyword evidence="11 17" id="KW-0133">Cell shape</keyword>
<keyword evidence="17 18" id="KW-0131">Cell cycle</keyword>
<evidence type="ECO:0000256" key="14">
    <source>
        <dbReference type="ARBA" id="ARBA00030398"/>
    </source>
</evidence>
<evidence type="ECO:0000256" key="7">
    <source>
        <dbReference type="ARBA" id="ARBA00022490"/>
    </source>
</evidence>
<evidence type="ECO:0000256" key="3">
    <source>
        <dbReference type="ARBA" id="ARBA00004752"/>
    </source>
</evidence>
<keyword evidence="10 17" id="KW-0067">ATP-binding</keyword>
<dbReference type="InterPro" id="IPR004101">
    <property type="entry name" value="Mur_ligase_C"/>
</dbReference>
<evidence type="ECO:0000256" key="16">
    <source>
        <dbReference type="ARBA" id="ARBA00047632"/>
    </source>
</evidence>
<dbReference type="HAMAP" id="MF_00639">
    <property type="entry name" value="MurD"/>
    <property type="match status" value="1"/>
</dbReference>
<evidence type="ECO:0000259" key="19">
    <source>
        <dbReference type="Pfam" id="PF02875"/>
    </source>
</evidence>
<dbReference type="EC" id="6.3.2.9" evidence="5 17"/>
<keyword evidence="9 17" id="KW-0547">Nucleotide-binding</keyword>
<keyword evidence="22" id="KW-1185">Reference proteome</keyword>
<dbReference type="Gene3D" id="3.40.50.720">
    <property type="entry name" value="NAD(P)-binding Rossmann-like Domain"/>
    <property type="match status" value="1"/>
</dbReference>
<evidence type="ECO:0000256" key="6">
    <source>
        <dbReference type="ARBA" id="ARBA00015655"/>
    </source>
</evidence>
<keyword evidence="7 17" id="KW-0963">Cytoplasm</keyword>
<organism evidence="21 22">
    <name type="scientific">Peptococcus simiae</name>
    <dbReference type="NCBI Taxonomy" id="1643805"/>
    <lineage>
        <taxon>Bacteria</taxon>
        <taxon>Bacillati</taxon>
        <taxon>Bacillota</taxon>
        <taxon>Clostridia</taxon>
        <taxon>Eubacteriales</taxon>
        <taxon>Peptococcaceae</taxon>
        <taxon>Peptococcus</taxon>
    </lineage>
</organism>
<keyword evidence="8 17" id="KW-0436">Ligase</keyword>
<proteinExistence type="inferred from homology"/>
<dbReference type="NCBIfam" id="TIGR01087">
    <property type="entry name" value="murD"/>
    <property type="match status" value="1"/>
</dbReference>
<evidence type="ECO:0000313" key="21">
    <source>
        <dbReference type="EMBL" id="MFM9414212.1"/>
    </source>
</evidence>
<dbReference type="PANTHER" id="PTHR43692">
    <property type="entry name" value="UDP-N-ACETYLMURAMOYLALANINE--D-GLUTAMATE LIGASE"/>
    <property type="match status" value="1"/>
</dbReference>
<dbReference type="SUPFAM" id="SSF53623">
    <property type="entry name" value="MurD-like peptide ligases, catalytic domain"/>
    <property type="match status" value="1"/>
</dbReference>
<sequence length="449" mass="48951">MKRYLIIGAARSGLACADYLLRKKDTEVILADSDPGKEAATVEYFANRPIQLIWGRPDIDALKPDILVLSPGVPPQIGPVQEALAAGIPVISEPELAYREGRARWFGITGTNGKTTTTALAAHLLEGFGAPVFCGGNIGTPLISAVPDLPEEAVVVAELSSFQLELIDRFRPNAAAYLNLTPDHLDRHGNLEAYAEAKARIFENQGPEDLLIANYDDPTVRVLAERAGGQVWYFSLKAQPPLGMWEKEGKLMVRLQPQDAPHCLLDRSDIALPGAHNTENIMAAVLGALYFGASESHICRQLRTFHSVAHRLEPVRDLAGVRYVNDSKGTNPDATEKALQAYNEPIVIILGGRNKGNSFDPLVPLIQEKCRHVVLVGEAKADIRQALDRFAYPDYSQAASFEEAVSLAQQAAQPGDVVLLSPACASWDMFPNYEVRGDLFKKLVNELDG</sequence>
<dbReference type="InterPro" id="IPR005762">
    <property type="entry name" value="MurD"/>
</dbReference>
<accession>A0ABW9H103</accession>
<comment type="pathway">
    <text evidence="3 17 18">Cell wall biogenesis; peptidoglycan biosynthesis.</text>
</comment>
<evidence type="ECO:0000256" key="18">
    <source>
        <dbReference type="RuleBase" id="RU003664"/>
    </source>
</evidence>
<keyword evidence="13 17" id="KW-0961">Cell wall biogenesis/degradation</keyword>
<feature type="binding site" evidence="17">
    <location>
        <begin position="110"/>
        <end position="116"/>
    </location>
    <ligand>
        <name>ATP</name>
        <dbReference type="ChEBI" id="CHEBI:30616"/>
    </ligand>
</feature>
<dbReference type="PANTHER" id="PTHR43692:SF1">
    <property type="entry name" value="UDP-N-ACETYLMURAMOYLALANINE--D-GLUTAMATE LIGASE"/>
    <property type="match status" value="1"/>
</dbReference>
<dbReference type="InterPro" id="IPR036615">
    <property type="entry name" value="Mur_ligase_C_dom_sf"/>
</dbReference>
<dbReference type="Pfam" id="PF08245">
    <property type="entry name" value="Mur_ligase_M"/>
    <property type="match status" value="1"/>
</dbReference>
<evidence type="ECO:0000256" key="10">
    <source>
        <dbReference type="ARBA" id="ARBA00022840"/>
    </source>
</evidence>
<comment type="function">
    <text evidence="1 17 18">Cell wall formation. Catalyzes the addition of glutamate to the nucleotide precursor UDP-N-acetylmuramoyl-L-alanine (UMA).</text>
</comment>
<evidence type="ECO:0000256" key="15">
    <source>
        <dbReference type="ARBA" id="ARBA00032324"/>
    </source>
</evidence>
<gene>
    <name evidence="17 21" type="primary">murD</name>
    <name evidence="21" type="ORF">ACKQTC_07505</name>
</gene>
<dbReference type="GO" id="GO:0008764">
    <property type="term" value="F:UDP-N-acetylmuramoylalanine-D-glutamate ligase activity"/>
    <property type="evidence" value="ECO:0007669"/>
    <property type="project" value="UniProtKB-EC"/>
</dbReference>
<keyword evidence="12 17" id="KW-0573">Peptidoglycan synthesis</keyword>
<dbReference type="Pfam" id="PF02875">
    <property type="entry name" value="Mur_ligase_C"/>
    <property type="match status" value="1"/>
</dbReference>
<protein>
    <recommendedName>
        <fullName evidence="6 17">UDP-N-acetylmuramoylalanine--D-glutamate ligase</fullName>
        <ecNumber evidence="5 17">6.3.2.9</ecNumber>
    </recommendedName>
    <alternativeName>
        <fullName evidence="15 17">D-glutamic acid-adding enzyme</fullName>
    </alternativeName>
    <alternativeName>
        <fullName evidence="14 17">UDP-N-acetylmuramoyl-L-alanyl-D-glutamate synthetase</fullName>
    </alternativeName>
</protein>
<evidence type="ECO:0000256" key="17">
    <source>
        <dbReference type="HAMAP-Rule" id="MF_00639"/>
    </source>
</evidence>
<dbReference type="Gene3D" id="3.40.1190.10">
    <property type="entry name" value="Mur-like, catalytic domain"/>
    <property type="match status" value="1"/>
</dbReference>
<comment type="catalytic activity">
    <reaction evidence="16 17 18">
        <text>UDP-N-acetyl-alpha-D-muramoyl-L-alanine + D-glutamate + ATP = UDP-N-acetyl-alpha-D-muramoyl-L-alanyl-D-glutamate + ADP + phosphate + H(+)</text>
        <dbReference type="Rhea" id="RHEA:16429"/>
        <dbReference type="ChEBI" id="CHEBI:15378"/>
        <dbReference type="ChEBI" id="CHEBI:29986"/>
        <dbReference type="ChEBI" id="CHEBI:30616"/>
        <dbReference type="ChEBI" id="CHEBI:43474"/>
        <dbReference type="ChEBI" id="CHEBI:83898"/>
        <dbReference type="ChEBI" id="CHEBI:83900"/>
        <dbReference type="ChEBI" id="CHEBI:456216"/>
        <dbReference type="EC" id="6.3.2.9"/>
    </reaction>
</comment>
<evidence type="ECO:0000256" key="13">
    <source>
        <dbReference type="ARBA" id="ARBA00023316"/>
    </source>
</evidence>
<dbReference type="Pfam" id="PF21799">
    <property type="entry name" value="MurD-like_N"/>
    <property type="match status" value="1"/>
</dbReference>
<dbReference type="Proteomes" id="UP001631949">
    <property type="component" value="Unassembled WGS sequence"/>
</dbReference>
<dbReference type="InterPro" id="IPR036565">
    <property type="entry name" value="Mur-like_cat_sf"/>
</dbReference>
<dbReference type="InterPro" id="IPR013221">
    <property type="entry name" value="Mur_ligase_cen"/>
</dbReference>
<evidence type="ECO:0000256" key="5">
    <source>
        <dbReference type="ARBA" id="ARBA00012212"/>
    </source>
</evidence>
<dbReference type="EMBL" id="JBJUVG010000011">
    <property type="protein sequence ID" value="MFM9414212.1"/>
    <property type="molecule type" value="Genomic_DNA"/>
</dbReference>
<evidence type="ECO:0000256" key="8">
    <source>
        <dbReference type="ARBA" id="ARBA00022598"/>
    </source>
</evidence>